<reference evidence="1 2" key="1">
    <citation type="journal article" date="2016" name="Nat. Commun.">
        <title>Thousands of microbial genomes shed light on interconnected biogeochemical processes in an aquifer system.</title>
        <authorList>
            <person name="Anantharaman K."/>
            <person name="Brown C.T."/>
            <person name="Hug L.A."/>
            <person name="Sharon I."/>
            <person name="Castelle C.J."/>
            <person name="Probst A.J."/>
            <person name="Thomas B.C."/>
            <person name="Singh A."/>
            <person name="Wilkins M.J."/>
            <person name="Karaoz U."/>
            <person name="Brodie E.L."/>
            <person name="Williams K.H."/>
            <person name="Hubbard S.S."/>
            <person name="Banfield J.F."/>
        </authorList>
    </citation>
    <scope>NUCLEOTIDE SEQUENCE [LARGE SCALE GENOMIC DNA]</scope>
</reference>
<name>A0A1F7S0Q8_9BACT</name>
<dbReference type="Proteomes" id="UP000179266">
    <property type="component" value="Unassembled WGS sequence"/>
</dbReference>
<protein>
    <submittedName>
        <fullName evidence="1">Uncharacterized protein</fullName>
    </submittedName>
</protein>
<dbReference type="AlphaFoldDB" id="A0A1F7S0Q8"/>
<organism evidence="1 2">
    <name type="scientific">Candidatus Schekmanbacteria bacterium RBG_13_48_7</name>
    <dbReference type="NCBI Taxonomy" id="1817878"/>
    <lineage>
        <taxon>Bacteria</taxon>
        <taxon>Candidatus Schekmaniibacteriota</taxon>
    </lineage>
</organism>
<comment type="caution">
    <text evidence="1">The sequence shown here is derived from an EMBL/GenBank/DDBJ whole genome shotgun (WGS) entry which is preliminary data.</text>
</comment>
<gene>
    <name evidence="1" type="ORF">A2161_10165</name>
</gene>
<sequence>MDPKIKLSDLRKRVFLLKPNIYIKLLEPSMVPFLVTKVTPADLGLRLKSIVEFCPPYLSVNYISVFSIHEAVNSSLFIDVYFAEQPRYFRIPIESISYDNFFTELNVKNINEKFRLFVLNLLKKSAPVFIDEPTGSYLKNNNPWIYNNSDEANIYSSSVWPQIMYRKKNRCETCFEIYWEDIRNRTSKKYCLTCRTEKIPATNISVAFIKHLIRAGHQGQILVDKFEKLMKFELLLNGVSIADANLDQISDFVSRLKMSGLKPEEIESYRFLIKEFYNFCISSGYRKRNLQHVVNDTFEYKIDGAVQTGSVNKKNENENREIYSISSFSRPEKAFTISEQPADEIIQPDQLDSRKKVENLPKTNHDRCYTSPESQFNGLKKPGILRRKNPGIMDRIRTLDMKQFFGYNLKILISNIYLILKKSHLL</sequence>
<proteinExistence type="predicted"/>
<accession>A0A1F7S0Q8</accession>
<dbReference type="EMBL" id="MGDD01000076">
    <property type="protein sequence ID" value="OGL47403.1"/>
    <property type="molecule type" value="Genomic_DNA"/>
</dbReference>
<evidence type="ECO:0000313" key="1">
    <source>
        <dbReference type="EMBL" id="OGL47403.1"/>
    </source>
</evidence>
<evidence type="ECO:0000313" key="2">
    <source>
        <dbReference type="Proteomes" id="UP000179266"/>
    </source>
</evidence>